<evidence type="ECO:0000259" key="3">
    <source>
        <dbReference type="Pfam" id="PF13828"/>
    </source>
</evidence>
<feature type="compositionally biased region" description="Pro residues" evidence="1">
    <location>
        <begin position="49"/>
        <end position="59"/>
    </location>
</feature>
<feature type="domain" description="DUF4190" evidence="3">
    <location>
        <begin position="147"/>
        <end position="206"/>
    </location>
</feature>
<dbReference type="Proteomes" id="UP000324701">
    <property type="component" value="Unassembled WGS sequence"/>
</dbReference>
<organism evidence="4 5">
    <name type="scientific">Mycobacterium simiae</name>
    <name type="common">Mycobacterium habana</name>
    <dbReference type="NCBI Taxonomy" id="1784"/>
    <lineage>
        <taxon>Bacteria</taxon>
        <taxon>Bacillati</taxon>
        <taxon>Actinomycetota</taxon>
        <taxon>Actinomycetes</taxon>
        <taxon>Mycobacteriales</taxon>
        <taxon>Mycobacteriaceae</taxon>
        <taxon>Mycobacterium</taxon>
        <taxon>Mycobacterium simiae complex</taxon>
    </lineage>
</organism>
<feature type="transmembrane region" description="Helical" evidence="2">
    <location>
        <begin position="149"/>
        <end position="175"/>
    </location>
</feature>
<evidence type="ECO:0000256" key="1">
    <source>
        <dbReference type="SAM" id="MobiDB-lite"/>
    </source>
</evidence>
<reference evidence="4 5" key="1">
    <citation type="submission" date="2019-09" db="EMBL/GenBank/DDBJ databases">
        <title>Report of infection by Mycobacterium simiae a patient suffering from pulmonary tuberculosis.</title>
        <authorList>
            <person name="Mohanty P.S."/>
            <person name="Bansal A.K."/>
            <person name="Singh H."/>
            <person name="Sharma S."/>
            <person name="Patil S.A."/>
            <person name="Upadhaya P."/>
            <person name="Singh P.K."/>
            <person name="Kumar D."/>
            <person name="Kumar S."/>
            <person name="Singh R.K."/>
            <person name="Chaudhary B."/>
        </authorList>
    </citation>
    <scope>NUCLEOTIDE SEQUENCE [LARGE SCALE GENOMIC DNA]</scope>
    <source>
        <strain evidence="4 5">JAL-560-SIM</strain>
    </source>
</reference>
<dbReference type="AlphaFoldDB" id="A0A5B1BP92"/>
<keyword evidence="2" id="KW-1133">Transmembrane helix</keyword>
<evidence type="ECO:0000313" key="4">
    <source>
        <dbReference type="EMBL" id="KAA1250558.1"/>
    </source>
</evidence>
<evidence type="ECO:0000313" key="5">
    <source>
        <dbReference type="Proteomes" id="UP000324701"/>
    </source>
</evidence>
<feature type="transmembrane region" description="Helical" evidence="2">
    <location>
        <begin position="187"/>
        <end position="212"/>
    </location>
</feature>
<keyword evidence="2" id="KW-0812">Transmembrane</keyword>
<gene>
    <name evidence="4" type="ORF">F0Q45_09130</name>
</gene>
<dbReference type="InterPro" id="IPR025241">
    <property type="entry name" value="DUF4190"/>
</dbReference>
<dbReference type="OrthoDB" id="4462868at2"/>
<name>A0A5B1BP92_MYCSI</name>
<evidence type="ECO:0000256" key="2">
    <source>
        <dbReference type="SAM" id="Phobius"/>
    </source>
</evidence>
<feature type="region of interest" description="Disordered" evidence="1">
    <location>
        <begin position="1"/>
        <end position="59"/>
    </location>
</feature>
<dbReference type="Pfam" id="PF13828">
    <property type="entry name" value="DUF4190"/>
    <property type="match status" value="1"/>
</dbReference>
<keyword evidence="5" id="KW-1185">Reference proteome</keyword>
<proteinExistence type="predicted"/>
<dbReference type="EMBL" id="VTZN01000040">
    <property type="protein sequence ID" value="KAA1250558.1"/>
    <property type="molecule type" value="Genomic_DNA"/>
</dbReference>
<dbReference type="RefSeq" id="WP_149653637.1">
    <property type="nucleotide sequence ID" value="NZ_VTZN01000040.1"/>
</dbReference>
<sequence>MTAPGGSPEEGTHNGPAPARPGDEQPAAQPVPPSDGAPWAAPETSPVADSPPPAYPPPGYPPAFPPPAVAYPPDYATGYPPPIPPTTYSPLEYPTYGTPYPPPMASPSSAYGASSSGYPPPSYPGGYYPPPDYMGGYGPALPGTNTMAIVSLVSSFAGVFCCIGSIVSVVVGTIALNQIKRTREDGFGLAVAGIVIGVATLLMWMIVGIFSIPSH</sequence>
<accession>A0A5B1BP92</accession>
<comment type="caution">
    <text evidence="4">The sequence shown here is derived from an EMBL/GenBank/DDBJ whole genome shotgun (WGS) entry which is preliminary data.</text>
</comment>
<keyword evidence="2" id="KW-0472">Membrane</keyword>
<protein>
    <submittedName>
        <fullName evidence="4">DUF4190 domain-containing protein</fullName>
    </submittedName>
</protein>